<feature type="domain" description="ABC transporter" evidence="9">
    <location>
        <begin position="19"/>
        <end position="255"/>
    </location>
</feature>
<reference evidence="10 11" key="1">
    <citation type="submission" date="2016-10" db="EMBL/GenBank/DDBJ databases">
        <authorList>
            <person name="Varghese N."/>
            <person name="Submissions S."/>
        </authorList>
    </citation>
    <scope>NUCLEOTIDE SEQUENCE [LARGE SCALE GENOMIC DNA]</scope>
    <source>
        <strain evidence="10 11">DSM 1361</strain>
    </source>
</reference>
<dbReference type="RefSeq" id="WP_093141132.1">
    <property type="nucleotide sequence ID" value="NZ_FOXF01000009.1"/>
</dbReference>
<dbReference type="PANTHER" id="PTHR43776:SF4">
    <property type="entry name" value="PUTRESCINE EXPORT SYSTEM ATP-BINDING PROTEIN SAPF"/>
    <property type="match status" value="1"/>
</dbReference>
<dbReference type="GO" id="GO:0016887">
    <property type="term" value="F:ATP hydrolysis activity"/>
    <property type="evidence" value="ECO:0007669"/>
    <property type="project" value="InterPro"/>
</dbReference>
<evidence type="ECO:0000256" key="7">
    <source>
        <dbReference type="ARBA" id="ARBA00022840"/>
    </source>
</evidence>
<keyword evidence="3" id="KW-0813">Transport</keyword>
<evidence type="ECO:0000256" key="4">
    <source>
        <dbReference type="ARBA" id="ARBA00022475"/>
    </source>
</evidence>
<dbReference type="GO" id="GO:0005886">
    <property type="term" value="C:plasma membrane"/>
    <property type="evidence" value="ECO:0007669"/>
    <property type="project" value="UniProtKB-SubCell"/>
</dbReference>
<evidence type="ECO:0000256" key="5">
    <source>
        <dbReference type="ARBA" id="ARBA00022519"/>
    </source>
</evidence>
<name>A0A662ZG00_9GAMM</name>
<keyword evidence="7 10" id="KW-0067">ATP-binding</keyword>
<dbReference type="AlphaFoldDB" id="A0A662ZG00"/>
<evidence type="ECO:0000259" key="9">
    <source>
        <dbReference type="PROSITE" id="PS50893"/>
    </source>
</evidence>
<evidence type="ECO:0000256" key="8">
    <source>
        <dbReference type="ARBA" id="ARBA00023136"/>
    </source>
</evidence>
<dbReference type="InterPro" id="IPR050319">
    <property type="entry name" value="ABC_transp_ATP-bind"/>
</dbReference>
<dbReference type="Proteomes" id="UP000243745">
    <property type="component" value="Unassembled WGS sequence"/>
</dbReference>
<dbReference type="InterPro" id="IPR027417">
    <property type="entry name" value="P-loop_NTPase"/>
</dbReference>
<proteinExistence type="inferred from homology"/>
<dbReference type="InterPro" id="IPR003593">
    <property type="entry name" value="AAA+_ATPase"/>
</dbReference>
<keyword evidence="11" id="KW-1185">Reference proteome</keyword>
<dbReference type="Pfam" id="PF00005">
    <property type="entry name" value="ABC_tran"/>
    <property type="match status" value="1"/>
</dbReference>
<dbReference type="GO" id="GO:0005524">
    <property type="term" value="F:ATP binding"/>
    <property type="evidence" value="ECO:0007669"/>
    <property type="project" value="UniProtKB-KW"/>
</dbReference>
<dbReference type="Gene3D" id="3.40.50.300">
    <property type="entry name" value="P-loop containing nucleotide triphosphate hydrolases"/>
    <property type="match status" value="1"/>
</dbReference>
<accession>A0A662ZG00</accession>
<evidence type="ECO:0000256" key="3">
    <source>
        <dbReference type="ARBA" id="ARBA00022448"/>
    </source>
</evidence>
<dbReference type="PANTHER" id="PTHR43776">
    <property type="entry name" value="TRANSPORT ATP-BINDING PROTEIN"/>
    <property type="match status" value="1"/>
</dbReference>
<gene>
    <name evidence="10" type="ORF">SAMN02910344_00790</name>
</gene>
<comment type="subcellular location">
    <subcellularLocation>
        <location evidence="1">Cell inner membrane</location>
        <topology evidence="1">Peripheral membrane protein</topology>
    </subcellularLocation>
</comment>
<keyword evidence="6" id="KW-0547">Nucleotide-binding</keyword>
<keyword evidence="4" id="KW-1003">Cell membrane</keyword>
<keyword evidence="5" id="KW-0997">Cell inner membrane</keyword>
<dbReference type="GO" id="GO:0055085">
    <property type="term" value="P:transmembrane transport"/>
    <property type="evidence" value="ECO:0007669"/>
    <property type="project" value="UniProtKB-ARBA"/>
</dbReference>
<evidence type="ECO:0000256" key="6">
    <source>
        <dbReference type="ARBA" id="ARBA00022741"/>
    </source>
</evidence>
<protein>
    <submittedName>
        <fullName evidence="10">Cationic peptide transport system ATP-binding protein</fullName>
    </submittedName>
</protein>
<keyword evidence="8" id="KW-0472">Membrane</keyword>
<dbReference type="SMART" id="SM00382">
    <property type="entry name" value="AAA"/>
    <property type="match status" value="1"/>
</dbReference>
<sequence>MSQNKHIPLLQVSNLGATIRNRKYLFFHKKIDILKNISFTLEQNQTLVLIGDAGSGKSTLLKILNNPYISHTGEILVHGKPLRDYERRDRISFIQLLSSDYENAVNPHKRVNFILEQPLKLNTDYSAVQRDYRVDQMLEYVGLSSTIKYNYPGFLTSNQLLRLAFARALIMEPEILLVDSNIEKLDAQLRSHCLNLLMDCQQEKKTALIICLNDIGLIKHIADNILVLSHGNQEDYGNAKFIISKPEKEITKRLIQDYNNEYRIRPER</sequence>
<dbReference type="EMBL" id="FOXF01000009">
    <property type="protein sequence ID" value="SFP22141.1"/>
    <property type="molecule type" value="Genomic_DNA"/>
</dbReference>
<evidence type="ECO:0000313" key="11">
    <source>
        <dbReference type="Proteomes" id="UP000243745"/>
    </source>
</evidence>
<dbReference type="InterPro" id="IPR003439">
    <property type="entry name" value="ABC_transporter-like_ATP-bd"/>
</dbReference>
<dbReference type="SUPFAM" id="SSF52540">
    <property type="entry name" value="P-loop containing nucleoside triphosphate hydrolases"/>
    <property type="match status" value="1"/>
</dbReference>
<comment type="similarity">
    <text evidence="2">Belongs to the ABC transporter superfamily.</text>
</comment>
<organism evidence="10 11">
    <name type="scientific">Ruminobacter amylophilus</name>
    <dbReference type="NCBI Taxonomy" id="867"/>
    <lineage>
        <taxon>Bacteria</taxon>
        <taxon>Pseudomonadati</taxon>
        <taxon>Pseudomonadota</taxon>
        <taxon>Gammaproteobacteria</taxon>
        <taxon>Aeromonadales</taxon>
        <taxon>Succinivibrionaceae</taxon>
        <taxon>Ruminobacter</taxon>
    </lineage>
</organism>
<evidence type="ECO:0000313" key="10">
    <source>
        <dbReference type="EMBL" id="SFP22141.1"/>
    </source>
</evidence>
<dbReference type="OrthoDB" id="9784450at2"/>
<evidence type="ECO:0000256" key="2">
    <source>
        <dbReference type="ARBA" id="ARBA00005417"/>
    </source>
</evidence>
<dbReference type="PROSITE" id="PS50893">
    <property type="entry name" value="ABC_TRANSPORTER_2"/>
    <property type="match status" value="1"/>
</dbReference>
<evidence type="ECO:0000256" key="1">
    <source>
        <dbReference type="ARBA" id="ARBA00004417"/>
    </source>
</evidence>